<keyword evidence="3" id="KW-0472">Membrane</keyword>
<sequence length="168" mass="19789">MARKNWSISVMKRHLPFGLSMLPIKEEHGFTLVELLLVLAVIISLLSVGAGHLFKTIEKKEYRQFLQQFNLDLLYLQQLNMMNDERYYLSLERSYHRYHIREAGYGEIVLTRHYPDDWSIETNTLKFPITYSHKGTLNKPGSFKIITRENQYFITCPFGKGRCYSDSS</sequence>
<evidence type="ECO:0008006" key="6">
    <source>
        <dbReference type="Google" id="ProtNLM"/>
    </source>
</evidence>
<evidence type="ECO:0000313" key="4">
    <source>
        <dbReference type="EMBL" id="PWU68529.1"/>
    </source>
</evidence>
<dbReference type="AlphaFoldDB" id="A0A317L400"/>
<keyword evidence="3" id="KW-0812">Transmembrane</keyword>
<keyword evidence="2" id="KW-0178">Competence</keyword>
<dbReference type="EMBL" id="QGTD01000008">
    <property type="protein sequence ID" value="PWU68529.1"/>
    <property type="molecule type" value="Genomic_DNA"/>
</dbReference>
<dbReference type="InterPro" id="IPR016785">
    <property type="entry name" value="ComGD"/>
</dbReference>
<dbReference type="NCBIfam" id="NF040982">
    <property type="entry name" value="ComGD"/>
    <property type="match status" value="1"/>
</dbReference>
<evidence type="ECO:0000256" key="2">
    <source>
        <dbReference type="ARBA" id="ARBA00023287"/>
    </source>
</evidence>
<dbReference type="InterPro" id="IPR012902">
    <property type="entry name" value="N_methyl_site"/>
</dbReference>
<protein>
    <recommendedName>
        <fullName evidence="6">Prepilin-type N-terminal cleavage/methylation domain-containing protein</fullName>
    </recommendedName>
</protein>
<dbReference type="GO" id="GO:0009986">
    <property type="term" value="C:cell surface"/>
    <property type="evidence" value="ECO:0007669"/>
    <property type="project" value="UniProtKB-SubCell"/>
</dbReference>
<evidence type="ECO:0000256" key="3">
    <source>
        <dbReference type="SAM" id="Phobius"/>
    </source>
</evidence>
<dbReference type="OrthoDB" id="1653576at2"/>
<keyword evidence="3" id="KW-1133">Transmembrane helix</keyword>
<accession>A0A317L400</accession>
<evidence type="ECO:0000256" key="1">
    <source>
        <dbReference type="ARBA" id="ARBA00004241"/>
    </source>
</evidence>
<dbReference type="GO" id="GO:0030420">
    <property type="term" value="P:establishment of competence for transformation"/>
    <property type="evidence" value="ECO:0007669"/>
    <property type="project" value="UniProtKB-KW"/>
</dbReference>
<feature type="transmembrane region" description="Helical" evidence="3">
    <location>
        <begin position="30"/>
        <end position="54"/>
    </location>
</feature>
<dbReference type="PROSITE" id="PS00409">
    <property type="entry name" value="PROKAR_NTER_METHYL"/>
    <property type="match status" value="1"/>
</dbReference>
<dbReference type="Proteomes" id="UP000245624">
    <property type="component" value="Unassembled WGS sequence"/>
</dbReference>
<dbReference type="NCBIfam" id="TIGR02532">
    <property type="entry name" value="IV_pilin_GFxxxE"/>
    <property type="match status" value="1"/>
</dbReference>
<comment type="subcellular location">
    <subcellularLocation>
        <location evidence="1">Cell surface</location>
    </subcellularLocation>
</comment>
<dbReference type="SUPFAM" id="SSF54523">
    <property type="entry name" value="Pili subunits"/>
    <property type="match status" value="1"/>
</dbReference>
<dbReference type="PIRSF" id="PIRSF021292">
    <property type="entry name" value="Competence_ComGD"/>
    <property type="match status" value="1"/>
</dbReference>
<name>A0A317L400_9BACI</name>
<keyword evidence="5" id="KW-1185">Reference proteome</keyword>
<reference evidence="4 5" key="1">
    <citation type="submission" date="2018-05" db="EMBL/GenBank/DDBJ databases">
        <title>Genomic analysis of Gracilibacillus dipsosauri DD1 reveals novel features of a salt-tolerant amylase.</title>
        <authorList>
            <person name="Deutch C.E."/>
            <person name="Yang S."/>
        </authorList>
    </citation>
    <scope>NUCLEOTIDE SEQUENCE [LARGE SCALE GENOMIC DNA]</scope>
    <source>
        <strain evidence="4 5">DD1</strain>
    </source>
</reference>
<gene>
    <name evidence="4" type="ORF">DLJ74_08815</name>
</gene>
<comment type="caution">
    <text evidence="4">The sequence shown here is derived from an EMBL/GenBank/DDBJ whole genome shotgun (WGS) entry which is preliminary data.</text>
</comment>
<organism evidence="4 5">
    <name type="scientific">Gracilibacillus dipsosauri</name>
    <dbReference type="NCBI Taxonomy" id="178340"/>
    <lineage>
        <taxon>Bacteria</taxon>
        <taxon>Bacillati</taxon>
        <taxon>Bacillota</taxon>
        <taxon>Bacilli</taxon>
        <taxon>Bacillales</taxon>
        <taxon>Bacillaceae</taxon>
        <taxon>Gracilibacillus</taxon>
    </lineage>
</organism>
<dbReference type="InterPro" id="IPR045584">
    <property type="entry name" value="Pilin-like"/>
</dbReference>
<proteinExistence type="predicted"/>
<evidence type="ECO:0000313" key="5">
    <source>
        <dbReference type="Proteomes" id="UP000245624"/>
    </source>
</evidence>